<dbReference type="PRINTS" id="PR00463">
    <property type="entry name" value="EP450I"/>
</dbReference>
<reference evidence="9" key="1">
    <citation type="submission" date="2022-08" db="EMBL/GenBank/DDBJ databases">
        <authorList>
            <person name="Tistechok S."/>
            <person name="Samborskyy M."/>
            <person name="Roman I."/>
        </authorList>
    </citation>
    <scope>NUCLEOTIDE SEQUENCE</scope>
    <source>
        <strain evidence="9">DSM 103496</strain>
    </source>
</reference>
<keyword evidence="4 8" id="KW-0560">Oxidoreductase</keyword>
<name>A0A9X2VJP8_9PSEU</name>
<dbReference type="PANTHER" id="PTHR24291:SF50">
    <property type="entry name" value="BIFUNCTIONAL ALBAFLAVENONE MONOOXYGENASE_TERPENE SYNTHASE"/>
    <property type="match status" value="1"/>
</dbReference>
<evidence type="ECO:0000313" key="10">
    <source>
        <dbReference type="Proteomes" id="UP001141259"/>
    </source>
</evidence>
<evidence type="ECO:0000256" key="5">
    <source>
        <dbReference type="ARBA" id="ARBA00023004"/>
    </source>
</evidence>
<accession>A0A9X2VJP8</accession>
<evidence type="ECO:0000256" key="8">
    <source>
        <dbReference type="RuleBase" id="RU000461"/>
    </source>
</evidence>
<comment type="cofactor">
    <cofactor evidence="7">
        <name>heme</name>
        <dbReference type="ChEBI" id="CHEBI:30413"/>
    </cofactor>
</comment>
<dbReference type="GO" id="GO:0005506">
    <property type="term" value="F:iron ion binding"/>
    <property type="evidence" value="ECO:0007669"/>
    <property type="project" value="InterPro"/>
</dbReference>
<keyword evidence="3 7" id="KW-0479">Metal-binding</keyword>
<sequence length="447" mass="50318">MSSTEIPRAPGAVPLLGHSGALLRDPLLFLRSTANAGDLLRVDLGPFKTIAVCDPELARHVFRHDRVFDKGGPMFDLIKEVTGHRSMVVMDRDSHRTRRRMVQPAFHSARFPEYTRVILDQVDTVMDSWHDGDRIDLYEQMKLVTARVGLLTMFSHMQPEWIISRTLRDSITIMNGVFRRIVTPSALNRLPTAGNLRYQRANARLRVVVDRIVDEYRRHGVNRGDLLSVLLNAESDGTPDGTSPPITNTDVHDEVTVFFLAAMDTTAASLAWTMTELMRRPEVYRRVREEMDVVLAGRRASADDLPRLRYTGQVIAESLRLHPPVWLLTRNATVDTELAGHPVEAGSAILLSPYLLHQREDAFPEAGSFDPDRWAEQAKQDRDSLLAFGFGPRKCIGDVFAVTEMTLALARIIPTWDLEPDHCVEVRSSASFVLSPRRSTATLKRIG</sequence>
<evidence type="ECO:0000313" key="9">
    <source>
        <dbReference type="EMBL" id="MCS7477935.1"/>
    </source>
</evidence>
<feature type="binding site" description="axial binding residue" evidence="7">
    <location>
        <position position="395"/>
    </location>
    <ligand>
        <name>heme</name>
        <dbReference type="ChEBI" id="CHEBI:30413"/>
    </ligand>
    <ligandPart>
        <name>Fe</name>
        <dbReference type="ChEBI" id="CHEBI:18248"/>
    </ligandPart>
</feature>
<comment type="caution">
    <text evidence="9">The sequence shown here is derived from an EMBL/GenBank/DDBJ whole genome shotgun (WGS) entry which is preliminary data.</text>
</comment>
<dbReference type="EMBL" id="JANYMP010000005">
    <property type="protein sequence ID" value="MCS7477935.1"/>
    <property type="molecule type" value="Genomic_DNA"/>
</dbReference>
<comment type="similarity">
    <text evidence="1 8">Belongs to the cytochrome P450 family.</text>
</comment>
<evidence type="ECO:0000256" key="6">
    <source>
        <dbReference type="ARBA" id="ARBA00023033"/>
    </source>
</evidence>
<gene>
    <name evidence="9" type="ORF">NZH93_13810</name>
</gene>
<dbReference type="GO" id="GO:0004497">
    <property type="term" value="F:monooxygenase activity"/>
    <property type="evidence" value="ECO:0007669"/>
    <property type="project" value="UniProtKB-KW"/>
</dbReference>
<proteinExistence type="inferred from homology"/>
<dbReference type="InterPro" id="IPR017972">
    <property type="entry name" value="Cyt_P450_CS"/>
</dbReference>
<dbReference type="GO" id="GO:0020037">
    <property type="term" value="F:heme binding"/>
    <property type="evidence" value="ECO:0007669"/>
    <property type="project" value="InterPro"/>
</dbReference>
<protein>
    <submittedName>
        <fullName evidence="9">Cytochrome P450</fullName>
    </submittedName>
</protein>
<dbReference type="Gene3D" id="1.10.630.10">
    <property type="entry name" value="Cytochrome P450"/>
    <property type="match status" value="1"/>
</dbReference>
<keyword evidence="5 7" id="KW-0408">Iron</keyword>
<dbReference type="GO" id="GO:0016705">
    <property type="term" value="F:oxidoreductase activity, acting on paired donors, with incorporation or reduction of molecular oxygen"/>
    <property type="evidence" value="ECO:0007669"/>
    <property type="project" value="InterPro"/>
</dbReference>
<keyword evidence="6 8" id="KW-0503">Monooxygenase</keyword>
<dbReference type="InterPro" id="IPR050196">
    <property type="entry name" value="Cytochrome_P450_Monoox"/>
</dbReference>
<keyword evidence="2 7" id="KW-0349">Heme</keyword>
<evidence type="ECO:0000256" key="4">
    <source>
        <dbReference type="ARBA" id="ARBA00023002"/>
    </source>
</evidence>
<evidence type="ECO:0000256" key="2">
    <source>
        <dbReference type="ARBA" id="ARBA00022617"/>
    </source>
</evidence>
<dbReference type="Pfam" id="PF00067">
    <property type="entry name" value="p450"/>
    <property type="match status" value="1"/>
</dbReference>
<evidence type="ECO:0000256" key="3">
    <source>
        <dbReference type="ARBA" id="ARBA00022723"/>
    </source>
</evidence>
<dbReference type="PANTHER" id="PTHR24291">
    <property type="entry name" value="CYTOCHROME P450 FAMILY 4"/>
    <property type="match status" value="1"/>
</dbReference>
<dbReference type="AlphaFoldDB" id="A0A9X2VJP8"/>
<dbReference type="InterPro" id="IPR036396">
    <property type="entry name" value="Cyt_P450_sf"/>
</dbReference>
<dbReference type="PRINTS" id="PR00385">
    <property type="entry name" value="P450"/>
</dbReference>
<dbReference type="InterPro" id="IPR002401">
    <property type="entry name" value="Cyt_P450_E_grp-I"/>
</dbReference>
<dbReference type="SUPFAM" id="SSF48264">
    <property type="entry name" value="Cytochrome P450"/>
    <property type="match status" value="1"/>
</dbReference>
<keyword evidence="10" id="KW-1185">Reference proteome</keyword>
<dbReference type="InterPro" id="IPR001128">
    <property type="entry name" value="Cyt_P450"/>
</dbReference>
<dbReference type="PROSITE" id="PS00086">
    <property type="entry name" value="CYTOCHROME_P450"/>
    <property type="match status" value="1"/>
</dbReference>
<evidence type="ECO:0000256" key="7">
    <source>
        <dbReference type="PIRSR" id="PIRSR602401-1"/>
    </source>
</evidence>
<dbReference type="RefSeq" id="WP_259623439.1">
    <property type="nucleotide sequence ID" value="NZ_JANYMP010000005.1"/>
</dbReference>
<evidence type="ECO:0000256" key="1">
    <source>
        <dbReference type="ARBA" id="ARBA00010617"/>
    </source>
</evidence>
<organism evidence="9 10">
    <name type="scientific">Umezawaea endophytica</name>
    <dbReference type="NCBI Taxonomy" id="1654476"/>
    <lineage>
        <taxon>Bacteria</taxon>
        <taxon>Bacillati</taxon>
        <taxon>Actinomycetota</taxon>
        <taxon>Actinomycetes</taxon>
        <taxon>Pseudonocardiales</taxon>
        <taxon>Pseudonocardiaceae</taxon>
        <taxon>Umezawaea</taxon>
    </lineage>
</organism>
<dbReference type="Proteomes" id="UP001141259">
    <property type="component" value="Unassembled WGS sequence"/>
</dbReference>